<gene>
    <name evidence="3" type="primary">yjiB</name>
    <name evidence="3" type="ORF">GCM10007977_091980</name>
</gene>
<evidence type="ECO:0000256" key="2">
    <source>
        <dbReference type="RuleBase" id="RU000461"/>
    </source>
</evidence>
<sequence length="403" mass="44422">MTETVPARDVPTMRLDIKDPQFVVDPYRHLEGVRALGPVVRESESGYYMVTGYRDCARVLGLAKLFASDVEHFVALFGGATMECMDNPRHDQVKSIWAKDFQRGALAHKRGFVEKVVDEQTRGVVERLRAGETVDAVTGMTRAIPTIIIASLMGVREADFQQFVDWSDAMGGVLEARDDGSPEGKALKDRANKATAELNAYLAEEVIRRRGETGDDLVGKMARSDVPMAQDEIVASNTQLVFAGNETTSKLMGYTLTALAQHPEQRRQLREDRSLIPQAIEEAHRWTSVLVYNLRFVKEEGTPVAGVALPQGATVMVLQAAANRDPSRWENPHVFDIHRPPQAHLGFGAGLHSCLGLNLARLETEVLVNKLLDEVPDWTVGDLTWGSNPMVRGASAIPMRLAA</sequence>
<keyword evidence="2" id="KW-0560">Oxidoreductase</keyword>
<dbReference type="InterPro" id="IPR036396">
    <property type="entry name" value="Cyt_P450_sf"/>
</dbReference>
<keyword evidence="2" id="KW-0479">Metal-binding</keyword>
<name>A0A917UEI4_9ACTN</name>
<evidence type="ECO:0000256" key="1">
    <source>
        <dbReference type="ARBA" id="ARBA00010617"/>
    </source>
</evidence>
<dbReference type="Pfam" id="PF00067">
    <property type="entry name" value="p450"/>
    <property type="match status" value="1"/>
</dbReference>
<dbReference type="InterPro" id="IPR017972">
    <property type="entry name" value="Cyt_P450_CS"/>
</dbReference>
<dbReference type="RefSeq" id="WP_190256414.1">
    <property type="nucleotide sequence ID" value="NZ_BMPI01000072.1"/>
</dbReference>
<reference evidence="3" key="2">
    <citation type="submission" date="2020-09" db="EMBL/GenBank/DDBJ databases">
        <authorList>
            <person name="Sun Q."/>
            <person name="Ohkuma M."/>
        </authorList>
    </citation>
    <scope>NUCLEOTIDE SEQUENCE</scope>
    <source>
        <strain evidence="3">JCM 19831</strain>
    </source>
</reference>
<dbReference type="SUPFAM" id="SSF48264">
    <property type="entry name" value="Cytochrome P450"/>
    <property type="match status" value="1"/>
</dbReference>
<dbReference type="PROSITE" id="PS00086">
    <property type="entry name" value="CYTOCHROME_P450"/>
    <property type="match status" value="1"/>
</dbReference>
<dbReference type="GO" id="GO:0004497">
    <property type="term" value="F:monooxygenase activity"/>
    <property type="evidence" value="ECO:0007669"/>
    <property type="project" value="UniProtKB-KW"/>
</dbReference>
<dbReference type="PANTHER" id="PTHR46696">
    <property type="entry name" value="P450, PUTATIVE (EUROFUNG)-RELATED"/>
    <property type="match status" value="1"/>
</dbReference>
<evidence type="ECO:0000313" key="3">
    <source>
        <dbReference type="EMBL" id="GGM76103.1"/>
    </source>
</evidence>
<proteinExistence type="inferred from homology"/>
<dbReference type="GO" id="GO:0005506">
    <property type="term" value="F:iron ion binding"/>
    <property type="evidence" value="ECO:0007669"/>
    <property type="project" value="InterPro"/>
</dbReference>
<keyword evidence="2" id="KW-0408">Iron</keyword>
<keyword evidence="4" id="KW-1185">Reference proteome</keyword>
<evidence type="ECO:0000313" key="4">
    <source>
        <dbReference type="Proteomes" id="UP000642070"/>
    </source>
</evidence>
<reference evidence="3" key="1">
    <citation type="journal article" date="2014" name="Int. J. Syst. Evol. Microbiol.">
        <title>Complete genome sequence of Corynebacterium casei LMG S-19264T (=DSM 44701T), isolated from a smear-ripened cheese.</title>
        <authorList>
            <consortium name="US DOE Joint Genome Institute (JGI-PGF)"/>
            <person name="Walter F."/>
            <person name="Albersmeier A."/>
            <person name="Kalinowski J."/>
            <person name="Ruckert C."/>
        </authorList>
    </citation>
    <scope>NUCLEOTIDE SEQUENCE</scope>
    <source>
        <strain evidence="3">JCM 19831</strain>
    </source>
</reference>
<dbReference type="GO" id="GO:0020037">
    <property type="term" value="F:heme binding"/>
    <property type="evidence" value="ECO:0007669"/>
    <property type="project" value="InterPro"/>
</dbReference>
<comment type="caution">
    <text evidence="3">The sequence shown here is derived from an EMBL/GenBank/DDBJ whole genome shotgun (WGS) entry which is preliminary data.</text>
</comment>
<dbReference type="InterPro" id="IPR001128">
    <property type="entry name" value="Cyt_P450"/>
</dbReference>
<dbReference type="AlphaFoldDB" id="A0A917UEI4"/>
<dbReference type="PRINTS" id="PR00359">
    <property type="entry name" value="BP450"/>
</dbReference>
<keyword evidence="2" id="KW-0503">Monooxygenase</keyword>
<dbReference type="GO" id="GO:0016705">
    <property type="term" value="F:oxidoreductase activity, acting on paired donors, with incorporation or reduction of molecular oxygen"/>
    <property type="evidence" value="ECO:0007669"/>
    <property type="project" value="InterPro"/>
</dbReference>
<dbReference type="Gene3D" id="1.10.630.10">
    <property type="entry name" value="Cytochrome P450"/>
    <property type="match status" value="1"/>
</dbReference>
<dbReference type="PANTHER" id="PTHR46696:SF3">
    <property type="entry name" value="PULCHERRIMINIC ACID SYNTHASE"/>
    <property type="match status" value="1"/>
</dbReference>
<dbReference type="InterPro" id="IPR002397">
    <property type="entry name" value="Cyt_P450_B"/>
</dbReference>
<accession>A0A917UEI4</accession>
<organism evidence="3 4">
    <name type="scientific">Dactylosporangium sucinum</name>
    <dbReference type="NCBI Taxonomy" id="1424081"/>
    <lineage>
        <taxon>Bacteria</taxon>
        <taxon>Bacillati</taxon>
        <taxon>Actinomycetota</taxon>
        <taxon>Actinomycetes</taxon>
        <taxon>Micromonosporales</taxon>
        <taxon>Micromonosporaceae</taxon>
        <taxon>Dactylosporangium</taxon>
    </lineage>
</organism>
<comment type="similarity">
    <text evidence="1 2">Belongs to the cytochrome P450 family.</text>
</comment>
<keyword evidence="2" id="KW-0349">Heme</keyword>
<protein>
    <submittedName>
        <fullName evidence="3">Cytochrome P450 YjiB</fullName>
    </submittedName>
</protein>
<dbReference type="PRINTS" id="PR00385">
    <property type="entry name" value="P450"/>
</dbReference>
<dbReference type="Proteomes" id="UP000642070">
    <property type="component" value="Unassembled WGS sequence"/>
</dbReference>
<dbReference type="EMBL" id="BMPI01000072">
    <property type="protein sequence ID" value="GGM76103.1"/>
    <property type="molecule type" value="Genomic_DNA"/>
</dbReference>